<dbReference type="HOGENOM" id="CLU_093947_0_0_1"/>
<dbReference type="AlphaFoldDB" id="K5WN37"/>
<comment type="similarity">
    <text evidence="1 9">Belongs to the SPC25 family.</text>
</comment>
<keyword evidence="7 9" id="KW-0131">Cell cycle</keyword>
<evidence type="ECO:0000256" key="3">
    <source>
        <dbReference type="ARBA" id="ARBA00022618"/>
    </source>
</evidence>
<keyword evidence="8 9" id="KW-0137">Centromere</keyword>
<sequence>MAHVLRVPKLDLVAILAQQNPQIDLRIEAYETSTRNFLKAVSHYAQNAQAEITRRKTTHINEKKRTAEKIQSYENETHACKVKELELIADLEKEREERKEAELAVAAFDRQLASIKEQCALLDAEIEQRRVVVNNLRREREREHALLNTHASRTSPELTECQFRLRGVVEGVDKDKILVRFTHIDPTDPQREFSVVIDVSGDNYKVPTTSPFLPNLPILLDELNSTRDVYAFIKNVRQAFDELVLR</sequence>
<dbReference type="GeneID" id="18909927"/>
<name>K5WN37_PHACS</name>
<keyword evidence="5 9" id="KW-0995">Kinetochore</keyword>
<evidence type="ECO:0000256" key="4">
    <source>
        <dbReference type="ARBA" id="ARBA00022776"/>
    </source>
</evidence>
<dbReference type="FunCoup" id="K5WN37">
    <property type="interactions" value="111"/>
</dbReference>
<evidence type="ECO:0000259" key="11">
    <source>
        <dbReference type="Pfam" id="PF08234"/>
    </source>
</evidence>
<dbReference type="InParanoid" id="K5WN37"/>
<gene>
    <name evidence="12" type="ORF">PHACADRAFT_179844</name>
</gene>
<evidence type="ECO:0000256" key="7">
    <source>
        <dbReference type="ARBA" id="ARBA00023306"/>
    </source>
</evidence>
<evidence type="ECO:0000256" key="9">
    <source>
        <dbReference type="RuleBase" id="RU367150"/>
    </source>
</evidence>
<dbReference type="STRING" id="650164.K5WN37"/>
<accession>K5WN37</accession>
<comment type="subcellular location">
    <subcellularLocation>
        <location evidence="9">Nucleus</location>
    </subcellularLocation>
    <subcellularLocation>
        <location evidence="9">Chromosome</location>
        <location evidence="9">Centromere</location>
        <location evidence="9">Kinetochore</location>
    </subcellularLocation>
</comment>
<dbReference type="PANTHER" id="PTHR14281:SF0">
    <property type="entry name" value="KINETOCHORE PROTEIN SPC25"/>
    <property type="match status" value="1"/>
</dbReference>
<keyword evidence="3 9" id="KW-0132">Cell division</keyword>
<dbReference type="Gene3D" id="3.30.457.50">
    <property type="entry name" value="Chromosome segregation protein Spc25"/>
    <property type="match status" value="1"/>
</dbReference>
<comment type="function">
    <text evidence="9">Acts as a component of the essential kinetochore-associated NDC80 complex, which is required for chromosome segregation and spindle checkpoint activity.</text>
</comment>
<dbReference type="InterPro" id="IPR013255">
    <property type="entry name" value="Spc25_C"/>
</dbReference>
<evidence type="ECO:0000313" key="12">
    <source>
        <dbReference type="EMBL" id="EKM60634.1"/>
    </source>
</evidence>
<comment type="subunit">
    <text evidence="9">Component of the NDC80 complex.</text>
</comment>
<dbReference type="Pfam" id="PF08234">
    <property type="entry name" value="Spindle_Spc25"/>
    <property type="match status" value="1"/>
</dbReference>
<keyword evidence="4 9" id="KW-0498">Mitosis</keyword>
<dbReference type="OrthoDB" id="4056921at2759"/>
<dbReference type="RefSeq" id="XP_007390082.1">
    <property type="nucleotide sequence ID" value="XM_007390020.1"/>
</dbReference>
<feature type="coiled-coil region" evidence="10">
    <location>
        <begin position="56"/>
        <end position="118"/>
    </location>
</feature>
<keyword evidence="6 10" id="KW-0175">Coiled coil</keyword>
<keyword evidence="2 9" id="KW-0158">Chromosome</keyword>
<dbReference type="GO" id="GO:0005634">
    <property type="term" value="C:nucleus"/>
    <property type="evidence" value="ECO:0007669"/>
    <property type="project" value="UniProtKB-SubCell"/>
</dbReference>
<dbReference type="PANTHER" id="PTHR14281">
    <property type="entry name" value="KINETOCHORE PROTEIN SPC25-RELATED"/>
    <property type="match status" value="1"/>
</dbReference>
<dbReference type="KEGG" id="pco:PHACADRAFT_179844"/>
<evidence type="ECO:0000256" key="1">
    <source>
        <dbReference type="ARBA" id="ARBA00006379"/>
    </source>
</evidence>
<dbReference type="InterPro" id="IPR045143">
    <property type="entry name" value="Spc25"/>
</dbReference>
<reference evidence="12 13" key="1">
    <citation type="journal article" date="2012" name="BMC Genomics">
        <title>Comparative genomics of the white-rot fungi, Phanerochaete carnosa and P. chrysosporium, to elucidate the genetic basis of the distinct wood types they colonize.</title>
        <authorList>
            <person name="Suzuki H."/>
            <person name="MacDonald J."/>
            <person name="Syed K."/>
            <person name="Salamov A."/>
            <person name="Hori C."/>
            <person name="Aerts A."/>
            <person name="Henrissat B."/>
            <person name="Wiebenga A."/>
            <person name="vanKuyk P.A."/>
            <person name="Barry K."/>
            <person name="Lindquist E."/>
            <person name="LaButti K."/>
            <person name="Lapidus A."/>
            <person name="Lucas S."/>
            <person name="Coutinho P."/>
            <person name="Gong Y."/>
            <person name="Samejima M."/>
            <person name="Mahadevan R."/>
            <person name="Abou-Zaid M."/>
            <person name="de Vries R.P."/>
            <person name="Igarashi K."/>
            <person name="Yadav J.S."/>
            <person name="Grigoriev I.V."/>
            <person name="Master E.R."/>
        </authorList>
    </citation>
    <scope>NUCLEOTIDE SEQUENCE [LARGE SCALE GENOMIC DNA]</scope>
    <source>
        <strain evidence="12 13">HHB-10118-sp</strain>
    </source>
</reference>
<dbReference type="EMBL" id="JH930468">
    <property type="protein sequence ID" value="EKM60634.1"/>
    <property type="molecule type" value="Genomic_DNA"/>
</dbReference>
<evidence type="ECO:0000256" key="5">
    <source>
        <dbReference type="ARBA" id="ARBA00022838"/>
    </source>
</evidence>
<feature type="domain" description="Chromosome segregation protein Spc25 C-terminal" evidence="11">
    <location>
        <begin position="172"/>
        <end position="240"/>
    </location>
</feature>
<dbReference type="GO" id="GO:0007059">
    <property type="term" value="P:chromosome segregation"/>
    <property type="evidence" value="ECO:0007669"/>
    <property type="project" value="InterPro"/>
</dbReference>
<protein>
    <recommendedName>
        <fullName evidence="9">Kinetochore protein SPC25</fullName>
    </recommendedName>
</protein>
<dbReference type="Proteomes" id="UP000008370">
    <property type="component" value="Unassembled WGS sequence"/>
</dbReference>
<dbReference type="GO" id="GO:0031262">
    <property type="term" value="C:Ndc80 complex"/>
    <property type="evidence" value="ECO:0007669"/>
    <property type="project" value="InterPro"/>
</dbReference>
<evidence type="ECO:0000256" key="2">
    <source>
        <dbReference type="ARBA" id="ARBA00022454"/>
    </source>
</evidence>
<evidence type="ECO:0000256" key="10">
    <source>
        <dbReference type="SAM" id="Coils"/>
    </source>
</evidence>
<dbReference type="CDD" id="cd23784">
    <property type="entry name" value="RWD_Spc25"/>
    <property type="match status" value="1"/>
</dbReference>
<evidence type="ECO:0000256" key="6">
    <source>
        <dbReference type="ARBA" id="ARBA00023054"/>
    </source>
</evidence>
<organism evidence="12 13">
    <name type="scientific">Phanerochaete carnosa (strain HHB-10118-sp)</name>
    <name type="common">White-rot fungus</name>
    <name type="synonym">Peniophora carnosa</name>
    <dbReference type="NCBI Taxonomy" id="650164"/>
    <lineage>
        <taxon>Eukaryota</taxon>
        <taxon>Fungi</taxon>
        <taxon>Dikarya</taxon>
        <taxon>Basidiomycota</taxon>
        <taxon>Agaricomycotina</taxon>
        <taxon>Agaricomycetes</taxon>
        <taxon>Polyporales</taxon>
        <taxon>Phanerochaetaceae</taxon>
        <taxon>Phanerochaete</taxon>
    </lineage>
</organism>
<dbReference type="GO" id="GO:0051301">
    <property type="term" value="P:cell division"/>
    <property type="evidence" value="ECO:0007669"/>
    <property type="project" value="UniProtKB-UniRule"/>
</dbReference>
<proteinExistence type="inferred from homology"/>
<evidence type="ECO:0000256" key="8">
    <source>
        <dbReference type="ARBA" id="ARBA00023328"/>
    </source>
</evidence>
<keyword evidence="13" id="KW-1185">Reference proteome</keyword>
<keyword evidence="9" id="KW-0539">Nucleus</keyword>
<evidence type="ECO:0000313" key="13">
    <source>
        <dbReference type="Proteomes" id="UP000008370"/>
    </source>
</evidence>